<name>A0ABX2A704_9MICO</name>
<dbReference type="EMBL" id="JABEZU010000002">
    <property type="protein sequence ID" value="NOV97670.1"/>
    <property type="molecule type" value="Genomic_DNA"/>
</dbReference>
<evidence type="ECO:0000313" key="3">
    <source>
        <dbReference type="Proteomes" id="UP000757540"/>
    </source>
</evidence>
<evidence type="ECO:0000256" key="1">
    <source>
        <dbReference type="SAM" id="MobiDB-lite"/>
    </source>
</evidence>
<accession>A0ABX2A704</accession>
<comment type="caution">
    <text evidence="2">The sequence shown here is derived from an EMBL/GenBank/DDBJ whole genome shotgun (WGS) entry which is preliminary data.</text>
</comment>
<protein>
    <submittedName>
        <fullName evidence="2">Uncharacterized protein</fullName>
    </submittedName>
</protein>
<dbReference type="RefSeq" id="WP_171783857.1">
    <property type="nucleotide sequence ID" value="NZ_BAAAML010000009.1"/>
</dbReference>
<proteinExistence type="predicted"/>
<organism evidence="2 3">
    <name type="scientific">Isoptericola halotolerans</name>
    <dbReference type="NCBI Taxonomy" id="300560"/>
    <lineage>
        <taxon>Bacteria</taxon>
        <taxon>Bacillati</taxon>
        <taxon>Actinomycetota</taxon>
        <taxon>Actinomycetes</taxon>
        <taxon>Micrococcales</taxon>
        <taxon>Promicromonosporaceae</taxon>
        <taxon>Isoptericola</taxon>
    </lineage>
</organism>
<evidence type="ECO:0000313" key="2">
    <source>
        <dbReference type="EMBL" id="NOV97670.1"/>
    </source>
</evidence>
<feature type="region of interest" description="Disordered" evidence="1">
    <location>
        <begin position="255"/>
        <end position="275"/>
    </location>
</feature>
<gene>
    <name evidence="2" type="ORF">HDG69_002245</name>
</gene>
<sequence length="275" mass="28974">MPEAQVRAVWIAVVAALLGALVAVPFAYGAGLDRGGEGAQGQAEAFVAEQELPDGVVVSISRNCGAVGLTGVDRDSGLLEASAWGAYGTPERMGATDTYAYIEASPDVTSDGSHVVVGRRGSLEWGDDPLAEAVGFATDLVSSSSGVPMEAASFDAWWAVSMGAPLMGSWPRVLVDPNRQERVMRPGSDDAHVCHWEAVAGDREVTVNGLVEGRDLDLILVNVQAKPLRDRSLFGQPAALRAHRMTMVGQNETGSWASLQESGPDTAHHWRGVAQ</sequence>
<reference evidence="2 3" key="1">
    <citation type="submission" date="2020-05" db="EMBL/GenBank/DDBJ databases">
        <title>Genomic Encyclopedia of Type Strains, Phase III (KMG-III): the genomes of soil and plant-associated and newly described type strains.</title>
        <authorList>
            <person name="Whitman W."/>
        </authorList>
    </citation>
    <scope>NUCLEOTIDE SEQUENCE [LARGE SCALE GENOMIC DNA]</scope>
    <source>
        <strain evidence="2 3">KCTC 19046</strain>
    </source>
</reference>
<keyword evidence="3" id="KW-1185">Reference proteome</keyword>
<dbReference type="Proteomes" id="UP000757540">
    <property type="component" value="Unassembled WGS sequence"/>
</dbReference>